<keyword evidence="4" id="KW-1185">Reference proteome</keyword>
<accession>A0A327ZWY5</accession>
<feature type="domain" description="Luciferase-like" evidence="2">
    <location>
        <begin position="23"/>
        <end position="276"/>
    </location>
</feature>
<dbReference type="Gene3D" id="3.20.20.30">
    <property type="entry name" value="Luciferase-like domain"/>
    <property type="match status" value="1"/>
</dbReference>
<comment type="caution">
    <text evidence="3">The sequence shown here is derived from an EMBL/GenBank/DDBJ whole genome shotgun (WGS) entry which is preliminary data.</text>
</comment>
<dbReference type="NCBIfam" id="TIGR03558">
    <property type="entry name" value="oxido_grp_1"/>
    <property type="match status" value="1"/>
</dbReference>
<dbReference type="GO" id="GO:0016705">
    <property type="term" value="F:oxidoreductase activity, acting on paired donors, with incorporation or reduction of molecular oxygen"/>
    <property type="evidence" value="ECO:0007669"/>
    <property type="project" value="InterPro"/>
</dbReference>
<protein>
    <submittedName>
        <fullName evidence="3">LLM class flavin-dependent oxidoreductase</fullName>
    </submittedName>
</protein>
<dbReference type="Pfam" id="PF00296">
    <property type="entry name" value="Bac_luciferase"/>
    <property type="match status" value="1"/>
</dbReference>
<evidence type="ECO:0000256" key="1">
    <source>
        <dbReference type="ARBA" id="ARBA00007789"/>
    </source>
</evidence>
<dbReference type="InterPro" id="IPR036661">
    <property type="entry name" value="Luciferase-like_sf"/>
</dbReference>
<dbReference type="InterPro" id="IPR019949">
    <property type="entry name" value="CmoO-like"/>
</dbReference>
<dbReference type="GO" id="GO:0005829">
    <property type="term" value="C:cytosol"/>
    <property type="evidence" value="ECO:0007669"/>
    <property type="project" value="TreeGrafter"/>
</dbReference>
<dbReference type="AlphaFoldDB" id="A0A327ZWY5"/>
<dbReference type="PANTHER" id="PTHR30137:SF19">
    <property type="entry name" value="LUCIFERASE-LIKE MONOOXYGENASE"/>
    <property type="match status" value="1"/>
</dbReference>
<gene>
    <name evidence="3" type="ORF">BHU61_04580</name>
</gene>
<name>A0A327ZWY5_9STAP</name>
<evidence type="ECO:0000313" key="3">
    <source>
        <dbReference type="EMBL" id="RAK46739.1"/>
    </source>
</evidence>
<dbReference type="InterPro" id="IPR050766">
    <property type="entry name" value="Bact_Lucif_Oxidored"/>
</dbReference>
<dbReference type="PANTHER" id="PTHR30137">
    <property type="entry name" value="LUCIFERASE-LIKE MONOOXYGENASE"/>
    <property type="match status" value="1"/>
</dbReference>
<proteinExistence type="predicted"/>
<reference evidence="3 4" key="1">
    <citation type="journal article" date="2018" name="Front. Microbiol.">
        <title>Description and Comparative Genomics of Macrococcus caseolyticus subsp. hominis subsp. nov., Macrococcus goetzii sp. nov., Macrococcus epidermidis sp. nov., and Macrococcus bohemicus sp. nov., Novel Macrococci From Human Clinical Material With Virulence Potential and Suspected Uptake of Foreign DNA by Natural Transformation.</title>
        <authorList>
            <person name="Maslanova I."/>
            <person name="Wertheimer Z."/>
            <person name="Sedlacek I."/>
            <person name="Svec P."/>
            <person name="Indrakova A."/>
            <person name="Kovarovic V."/>
            <person name="Schumann P."/>
            <person name="Sproer C."/>
            <person name="Kralova S."/>
            <person name="Sedo O."/>
            <person name="Kristofova L."/>
            <person name="Vrbovska V."/>
            <person name="Fuzik T."/>
            <person name="Petras P."/>
            <person name="Zdrahal Z."/>
            <person name="Ruzickova V."/>
            <person name="Doskar J."/>
            <person name="Pantucek R."/>
        </authorList>
    </citation>
    <scope>NUCLEOTIDE SEQUENCE [LARGE SCALE GENOMIC DNA]</scope>
    <source>
        <strain evidence="3 4">01/688</strain>
    </source>
</reference>
<sequence length="345" mass="39351">MYQEEGENTLKLSILDQVPMSRGETPGDALAHTIELVQFAEKLNYDRYFVAEHHNTTGLISHSPEIVMTRLLSVTSSINIGSAGILLPQYSPYKVAENANLLEALFPGRVTIGLGNSPGGSEMTRKALTDGGASKVRDYDRMLEEFLGFMRNTLPLEHQYRGVKAGPRIENHPEIFTLGLTDNGAKRAAKLGIGFVFGNFISDKFRDSAIKIYQQGFIPNAFMKHAYTIFCSFIIVVKDDAEKEMQRRILDHWLLNVTKGRDTVIPSIEQVNKNKYSEEDLRIIEKNRGRYFIGIKEDVKYEIKKLYETYRFDELMVINNTFDFTLKIESFKVIKEIIDEINSEK</sequence>
<evidence type="ECO:0000259" key="2">
    <source>
        <dbReference type="Pfam" id="PF00296"/>
    </source>
</evidence>
<evidence type="ECO:0000313" key="4">
    <source>
        <dbReference type="Proteomes" id="UP000249808"/>
    </source>
</evidence>
<dbReference type="EMBL" id="PZJH01000001">
    <property type="protein sequence ID" value="RAK46739.1"/>
    <property type="molecule type" value="Genomic_DNA"/>
</dbReference>
<dbReference type="SUPFAM" id="SSF51679">
    <property type="entry name" value="Bacterial luciferase-like"/>
    <property type="match status" value="1"/>
</dbReference>
<comment type="similarity">
    <text evidence="1">To bacterial alkanal monooxygenase alpha and beta chains.</text>
</comment>
<organism evidence="3 4">
    <name type="scientific">Macrococcus epidermidis</name>
    <dbReference type="NCBI Taxonomy" id="1902580"/>
    <lineage>
        <taxon>Bacteria</taxon>
        <taxon>Bacillati</taxon>
        <taxon>Bacillota</taxon>
        <taxon>Bacilli</taxon>
        <taxon>Bacillales</taxon>
        <taxon>Staphylococcaceae</taxon>
        <taxon>Macrococcus</taxon>
    </lineage>
</organism>
<dbReference type="Proteomes" id="UP000249808">
    <property type="component" value="Unassembled WGS sequence"/>
</dbReference>
<dbReference type="InterPro" id="IPR011251">
    <property type="entry name" value="Luciferase-like_dom"/>
</dbReference>